<feature type="transmembrane region" description="Helical" evidence="12">
    <location>
        <begin position="183"/>
        <end position="203"/>
    </location>
</feature>
<evidence type="ECO:0000313" key="14">
    <source>
        <dbReference type="EMBL" id="SFW79772.1"/>
    </source>
</evidence>
<dbReference type="GO" id="GO:0005506">
    <property type="term" value="F:iron ion binding"/>
    <property type="evidence" value="ECO:0007669"/>
    <property type="project" value="InterPro"/>
</dbReference>
<name>A0A1K1S6S6_9BACT</name>
<keyword evidence="5" id="KW-0349">Heme</keyword>
<keyword evidence="17" id="KW-1185">Reference proteome</keyword>
<evidence type="ECO:0000256" key="9">
    <source>
        <dbReference type="ARBA" id="ARBA00022989"/>
    </source>
</evidence>
<dbReference type="GO" id="GO:0005886">
    <property type="term" value="C:plasma membrane"/>
    <property type="evidence" value="ECO:0007669"/>
    <property type="project" value="UniProtKB-SubCell"/>
</dbReference>
<evidence type="ECO:0000256" key="11">
    <source>
        <dbReference type="ARBA" id="ARBA00023136"/>
    </source>
</evidence>
<keyword evidence="10" id="KW-0408">Iron</keyword>
<evidence type="ECO:0000256" key="6">
    <source>
        <dbReference type="ARBA" id="ARBA00022692"/>
    </source>
</evidence>
<evidence type="ECO:0000259" key="13">
    <source>
        <dbReference type="Pfam" id="PF01292"/>
    </source>
</evidence>
<dbReference type="EMBL" id="FPIZ01000018">
    <property type="protein sequence ID" value="SFW79772.1"/>
    <property type="molecule type" value="Genomic_DNA"/>
</dbReference>
<keyword evidence="8" id="KW-0249">Electron transport</keyword>
<dbReference type="InterPro" id="IPR000516">
    <property type="entry name" value="Ni-dep_Hydgase_cyt-B"/>
</dbReference>
<dbReference type="PRINTS" id="PR00161">
    <property type="entry name" value="NIHGNASECYTB"/>
</dbReference>
<evidence type="ECO:0000256" key="4">
    <source>
        <dbReference type="ARBA" id="ARBA00022475"/>
    </source>
</evidence>
<dbReference type="InterPro" id="IPR016174">
    <property type="entry name" value="Di-haem_cyt_TM"/>
</dbReference>
<dbReference type="SUPFAM" id="SSF81342">
    <property type="entry name" value="Transmembrane di-heme cytochromes"/>
    <property type="match status" value="1"/>
</dbReference>
<evidence type="ECO:0000256" key="12">
    <source>
        <dbReference type="SAM" id="Phobius"/>
    </source>
</evidence>
<dbReference type="Pfam" id="PF01292">
    <property type="entry name" value="Ni_hydr_CYTB"/>
    <property type="match status" value="1"/>
</dbReference>
<organism evidence="14 16">
    <name type="scientific">Chitinophaga sancti</name>
    <dbReference type="NCBI Taxonomy" id="1004"/>
    <lineage>
        <taxon>Bacteria</taxon>
        <taxon>Pseudomonadati</taxon>
        <taxon>Bacteroidota</taxon>
        <taxon>Chitinophagia</taxon>
        <taxon>Chitinophagales</taxon>
        <taxon>Chitinophagaceae</taxon>
        <taxon>Chitinophaga</taxon>
    </lineage>
</organism>
<dbReference type="OrthoDB" id="197262at2"/>
<comment type="subcellular location">
    <subcellularLocation>
        <location evidence="1">Cell membrane</location>
        <topology evidence="1">Multi-pass membrane protein</topology>
    </subcellularLocation>
</comment>
<keyword evidence="9 12" id="KW-1133">Transmembrane helix</keyword>
<evidence type="ECO:0000256" key="5">
    <source>
        <dbReference type="ARBA" id="ARBA00022617"/>
    </source>
</evidence>
<dbReference type="AlphaFoldDB" id="A0A1K1S6S6"/>
<dbReference type="EMBL" id="CP140154">
    <property type="protein sequence ID" value="WQG92191.1"/>
    <property type="molecule type" value="Genomic_DNA"/>
</dbReference>
<accession>A0A1K1S6S6</accession>
<evidence type="ECO:0000256" key="8">
    <source>
        <dbReference type="ARBA" id="ARBA00022982"/>
    </source>
</evidence>
<comment type="similarity">
    <text evidence="2">Belongs to the HupC/HyaC/HydC family.</text>
</comment>
<dbReference type="InterPro" id="IPR051542">
    <property type="entry name" value="Hydrogenase_cytochrome"/>
</dbReference>
<dbReference type="Proteomes" id="UP001326715">
    <property type="component" value="Chromosome"/>
</dbReference>
<dbReference type="GO" id="GO:0020037">
    <property type="term" value="F:heme binding"/>
    <property type="evidence" value="ECO:0007669"/>
    <property type="project" value="TreeGrafter"/>
</dbReference>
<evidence type="ECO:0000313" key="16">
    <source>
        <dbReference type="Proteomes" id="UP000183788"/>
    </source>
</evidence>
<feature type="transmembrane region" description="Helical" evidence="12">
    <location>
        <begin position="135"/>
        <end position="163"/>
    </location>
</feature>
<keyword evidence="6 12" id="KW-0812">Transmembrane</keyword>
<feature type="transmembrane region" description="Helical" evidence="12">
    <location>
        <begin position="62"/>
        <end position="84"/>
    </location>
</feature>
<keyword evidence="3" id="KW-0813">Transport</keyword>
<sequence>MAKKYVHIHRLRRVYTWELPVRLYHWLNAMVMVALIVTGFYISNPLVISSHQEASNRFVMGWMRAIHFIAAYIFFFNFIFRLYWGFVGNKYANWKQFIPTGKFFFKEIWQVLKIDILQLKGKEHLSVGHNALAGFIYFFTFIAFGIQSLTGFGLYASMSNWWFPKLFSWVPTLLGGDIMVRQIHHWTMWFFILFVVIHVYLVFYHDYVEGRGETSSMVGGWKFIEEEAFQKDKHTAPDRSVLTDEKK</sequence>
<dbReference type="Gene3D" id="1.20.950.20">
    <property type="entry name" value="Transmembrane di-heme cytochromes, Chain C"/>
    <property type="match status" value="1"/>
</dbReference>
<dbReference type="RefSeq" id="WP_072363792.1">
    <property type="nucleotide sequence ID" value="NZ_CP139972.1"/>
</dbReference>
<evidence type="ECO:0000256" key="10">
    <source>
        <dbReference type="ARBA" id="ARBA00023004"/>
    </source>
</evidence>
<feature type="transmembrane region" description="Helical" evidence="12">
    <location>
        <begin position="21"/>
        <end position="42"/>
    </location>
</feature>
<protein>
    <submittedName>
        <fullName evidence="14">Ni/Fe-hydrogenase 1 B-type cytochrome subunit</fullName>
    </submittedName>
    <submittedName>
        <fullName evidence="15">Ni/Fe-hydrogenase, b-type cytochrome subunit</fullName>
    </submittedName>
</protein>
<dbReference type="GO" id="GO:0022904">
    <property type="term" value="P:respiratory electron transport chain"/>
    <property type="evidence" value="ECO:0007669"/>
    <property type="project" value="InterPro"/>
</dbReference>
<dbReference type="STRING" id="1004.SAMN05661012_04829"/>
<dbReference type="InterPro" id="IPR011577">
    <property type="entry name" value="Cyt_b561_bac/Ni-Hgenase"/>
</dbReference>
<dbReference type="NCBIfam" id="TIGR02125">
    <property type="entry name" value="CytB-hydogenase"/>
    <property type="match status" value="1"/>
</dbReference>
<dbReference type="Proteomes" id="UP000183788">
    <property type="component" value="Unassembled WGS sequence"/>
</dbReference>
<dbReference type="PANTHER" id="PTHR30485">
    <property type="entry name" value="NI/FE-HYDROGENASE 1 B-TYPE CYTOCHROME SUBUNIT"/>
    <property type="match status" value="1"/>
</dbReference>
<evidence type="ECO:0000256" key="2">
    <source>
        <dbReference type="ARBA" id="ARBA00008622"/>
    </source>
</evidence>
<evidence type="ECO:0000256" key="3">
    <source>
        <dbReference type="ARBA" id="ARBA00022448"/>
    </source>
</evidence>
<evidence type="ECO:0000313" key="17">
    <source>
        <dbReference type="Proteomes" id="UP001326715"/>
    </source>
</evidence>
<proteinExistence type="inferred from homology"/>
<evidence type="ECO:0000256" key="1">
    <source>
        <dbReference type="ARBA" id="ARBA00004651"/>
    </source>
</evidence>
<dbReference type="GO" id="GO:0009055">
    <property type="term" value="F:electron transfer activity"/>
    <property type="evidence" value="ECO:0007669"/>
    <property type="project" value="InterPro"/>
</dbReference>
<reference evidence="14 16" key="1">
    <citation type="submission" date="2016-11" db="EMBL/GenBank/DDBJ databases">
        <authorList>
            <person name="Jaros S."/>
            <person name="Januszkiewicz K."/>
            <person name="Wedrychowicz H."/>
        </authorList>
    </citation>
    <scope>NUCLEOTIDE SEQUENCE [LARGE SCALE GENOMIC DNA]</scope>
    <source>
        <strain evidence="14 16">DSM 784</strain>
    </source>
</reference>
<evidence type="ECO:0000256" key="7">
    <source>
        <dbReference type="ARBA" id="ARBA00022723"/>
    </source>
</evidence>
<keyword evidence="4" id="KW-1003">Cell membrane</keyword>
<keyword evidence="7" id="KW-0479">Metal-binding</keyword>
<dbReference type="PANTHER" id="PTHR30485:SF0">
    <property type="entry name" value="NI_FE-HYDROGENASE 1 B-TYPE CYTOCHROME SUBUNIT-RELATED"/>
    <property type="match status" value="1"/>
</dbReference>
<gene>
    <name evidence="15" type="primary">cybH</name>
    <name evidence="14" type="ORF">SAMN05661012_04829</name>
    <name evidence="15" type="ORF">SR876_11805</name>
</gene>
<keyword evidence="11 12" id="KW-0472">Membrane</keyword>
<reference evidence="15 17" key="2">
    <citation type="submission" date="2023-11" db="EMBL/GenBank/DDBJ databases">
        <title>MicrobeMod: A computational toolkit for identifying prokaryotic methylation and restriction-modification with nanopore sequencing.</title>
        <authorList>
            <person name="Crits-Christoph A."/>
            <person name="Kang S.C."/>
            <person name="Lee H."/>
            <person name="Ostrov N."/>
        </authorList>
    </citation>
    <scope>NUCLEOTIDE SEQUENCE [LARGE SCALE GENOMIC DNA]</scope>
    <source>
        <strain evidence="15 17">ATCC 23090</strain>
    </source>
</reference>
<evidence type="ECO:0000313" key="15">
    <source>
        <dbReference type="EMBL" id="WQG92191.1"/>
    </source>
</evidence>
<feature type="domain" description="Cytochrome b561 bacterial/Ni-hydrogenase" evidence="13">
    <location>
        <begin position="17"/>
        <end position="220"/>
    </location>
</feature>